<evidence type="ECO:0000259" key="11">
    <source>
        <dbReference type="PROSITE" id="PS50089"/>
    </source>
</evidence>
<feature type="region of interest" description="Disordered" evidence="10">
    <location>
        <begin position="376"/>
        <end position="408"/>
    </location>
</feature>
<dbReference type="SMART" id="SM00356">
    <property type="entry name" value="ZnF_C3H1"/>
    <property type="match status" value="4"/>
</dbReference>
<feature type="zinc finger region" description="C3H1-type" evidence="8">
    <location>
        <begin position="270"/>
        <end position="298"/>
    </location>
</feature>
<evidence type="ECO:0000256" key="9">
    <source>
        <dbReference type="SAM" id="Coils"/>
    </source>
</evidence>
<feature type="domain" description="C3H1-type" evidence="12">
    <location>
        <begin position="109"/>
        <end position="139"/>
    </location>
</feature>
<keyword evidence="4 8" id="KW-0479">Metal-binding</keyword>
<evidence type="ECO:0000256" key="3">
    <source>
        <dbReference type="ARBA" id="ARBA00022490"/>
    </source>
</evidence>
<keyword evidence="14" id="KW-1185">Reference proteome</keyword>
<evidence type="ECO:0000256" key="5">
    <source>
        <dbReference type="ARBA" id="ARBA00022737"/>
    </source>
</evidence>
<dbReference type="PANTHER" id="PTHR14493:SF50">
    <property type="entry name" value="RING FINGER PROTEIN UNKEMPT"/>
    <property type="match status" value="1"/>
</dbReference>
<dbReference type="Proteomes" id="UP000677054">
    <property type="component" value="Unassembled WGS sequence"/>
</dbReference>
<dbReference type="Pfam" id="PF00642">
    <property type="entry name" value="zf-CCCH"/>
    <property type="match status" value="1"/>
</dbReference>
<feature type="domain" description="C3H1-type" evidence="12">
    <location>
        <begin position="228"/>
        <end position="262"/>
    </location>
</feature>
<reference evidence="13" key="1">
    <citation type="submission" date="2020-11" db="EMBL/GenBank/DDBJ databases">
        <authorList>
            <person name="Tran Van P."/>
        </authorList>
    </citation>
    <scope>NUCLEOTIDE SEQUENCE</scope>
</reference>
<dbReference type="InterPro" id="IPR000571">
    <property type="entry name" value="Znf_CCCH"/>
</dbReference>
<dbReference type="Pfam" id="PF23035">
    <property type="entry name" value="zf-CCCH_UNK-like_4th"/>
    <property type="match status" value="1"/>
</dbReference>
<dbReference type="Pfam" id="PF25427">
    <property type="entry name" value="zf-CCCH_UNK"/>
    <property type="match status" value="1"/>
</dbReference>
<dbReference type="GO" id="GO:0008270">
    <property type="term" value="F:zinc ion binding"/>
    <property type="evidence" value="ECO:0007669"/>
    <property type="project" value="UniProtKB-KW"/>
</dbReference>
<evidence type="ECO:0000256" key="4">
    <source>
        <dbReference type="ARBA" id="ARBA00022723"/>
    </source>
</evidence>
<dbReference type="InterPro" id="IPR013083">
    <property type="entry name" value="Znf_RING/FYVE/PHD"/>
</dbReference>
<dbReference type="InterPro" id="IPR001841">
    <property type="entry name" value="Znf_RING"/>
</dbReference>
<dbReference type="PROSITE" id="PS50103">
    <property type="entry name" value="ZF_C3H1"/>
    <property type="match status" value="4"/>
</dbReference>
<dbReference type="SUPFAM" id="SSF90229">
    <property type="entry name" value="CCCH zinc finger"/>
    <property type="match status" value="1"/>
</dbReference>
<accession>A0A7R9A5X3</accession>
<keyword evidence="7 8" id="KW-0862">Zinc</keyword>
<sequence length="758" mass="83479">MPSEVKALLQAQSEKPLHYTYLKEFRVEQCHLFLQHKCTQHRPYTCFHWHFMNQRRRRPIRRREGTFNYSPDVYCTKYDETTGLCEDGDECPYLHRVAGDTERRYHLRYYKTGMCVHDTDARGFCVKNGHHCAFAHGIQDLRPPVYDIRELHLMEGPDGDGHNGFGPNNLDKERNMMNDDPKWQDSNYVLVNYKTEPCKRPPRLCRQGYACPQYHNNRDKRRSPKKHKYRSTPCPNVKASDEWGDPAQCENGDNCGYCHTRTEQQFHPEIYKSTKCNDMQQNGYCPRGAFCAFAHVDHEIAGPREISTVPECGTSLADILSSALPPCREGEASAEAGVVLSSAFTDGLGHHAEGGLFGRAERSHSLSLGEDIDLSAPLPSYPRAPGSEREDKEASLRRHFSGNDQAGGMHPRFSSLFLGSQSSSAPSTGPNFPLGSFSFPSRDTLDCVLGNALDDLHIDDPLFLGATSLEKELSLDASDVPSINHSRLLGESSTAPVNIPRARMGSGGDHRGGLLGSFSPTSSPLVSNAPPGFLPQSQGNPIEHQASGGGLLGASHSSNMVNSMHGFGSLPSSNLFGDQGMMMGSPIARGGIAGSLPAVLEVQRLREELRANRAKLASWEEGIAQARTACDAWRREAEEANQKARQAQQEKNEAMQQLNLLHQSGKSGNGSGTGSVISVGIPPGTSLDTLPLPTLRSLRMQIACDLESIEQLIHQKQTKLCVSCEELPRSAEVILLCGHMAFCNKCAKASHECPLCKN</sequence>
<feature type="zinc finger region" description="C3H1-type" evidence="8">
    <location>
        <begin position="228"/>
        <end position="262"/>
    </location>
</feature>
<comment type="similarity">
    <text evidence="2">Belongs to the unkempt family.</text>
</comment>
<dbReference type="GO" id="GO:0005737">
    <property type="term" value="C:cytoplasm"/>
    <property type="evidence" value="ECO:0007669"/>
    <property type="project" value="UniProtKB-SubCell"/>
</dbReference>
<feature type="compositionally biased region" description="Basic and acidic residues" evidence="10">
    <location>
        <begin position="386"/>
        <end position="396"/>
    </location>
</feature>
<evidence type="ECO:0000313" key="13">
    <source>
        <dbReference type="EMBL" id="CAD7243971.1"/>
    </source>
</evidence>
<dbReference type="Gene3D" id="4.10.1000.10">
    <property type="entry name" value="Zinc finger, CCCH-type"/>
    <property type="match status" value="2"/>
</dbReference>
<evidence type="ECO:0000256" key="8">
    <source>
        <dbReference type="PROSITE-ProRule" id="PRU00723"/>
    </source>
</evidence>
<dbReference type="Pfam" id="PF23261">
    <property type="entry name" value="zf-CCCH_11"/>
    <property type="match status" value="1"/>
</dbReference>
<dbReference type="InterPro" id="IPR045234">
    <property type="entry name" value="Unkempt-like"/>
</dbReference>
<dbReference type="AlphaFoldDB" id="A0A7R9A5X3"/>
<feature type="domain" description="RING-type" evidence="11">
    <location>
        <begin position="721"/>
        <end position="757"/>
    </location>
</feature>
<comment type="subcellular location">
    <subcellularLocation>
        <location evidence="1">Cytoplasm</location>
    </subcellularLocation>
</comment>
<dbReference type="InterPro" id="IPR057296">
    <property type="entry name" value="UNK_Znf_5"/>
</dbReference>
<evidence type="ECO:0000256" key="6">
    <source>
        <dbReference type="ARBA" id="ARBA00022771"/>
    </source>
</evidence>
<protein>
    <submittedName>
        <fullName evidence="13">Uncharacterized protein</fullName>
    </submittedName>
</protein>
<feature type="domain" description="C3H1-type" evidence="12">
    <location>
        <begin position="69"/>
        <end position="98"/>
    </location>
</feature>
<feature type="domain" description="C3H1-type" evidence="12">
    <location>
        <begin position="270"/>
        <end position="298"/>
    </location>
</feature>
<evidence type="ECO:0000256" key="2">
    <source>
        <dbReference type="ARBA" id="ARBA00008808"/>
    </source>
</evidence>
<dbReference type="Pfam" id="PF13920">
    <property type="entry name" value="zf-C3HC4_3"/>
    <property type="match status" value="1"/>
</dbReference>
<keyword evidence="5" id="KW-0677">Repeat</keyword>
<evidence type="ECO:0000259" key="12">
    <source>
        <dbReference type="PROSITE" id="PS50103"/>
    </source>
</evidence>
<evidence type="ECO:0000256" key="10">
    <source>
        <dbReference type="SAM" id="MobiDB-lite"/>
    </source>
</evidence>
<keyword evidence="3" id="KW-0963">Cytoplasm</keyword>
<feature type="zinc finger region" description="C3H1-type" evidence="8">
    <location>
        <begin position="109"/>
        <end position="139"/>
    </location>
</feature>
<name>A0A7R9A5X3_9CRUS</name>
<dbReference type="PANTHER" id="PTHR14493">
    <property type="entry name" value="UNKEMPT FAMILY MEMBER"/>
    <property type="match status" value="1"/>
</dbReference>
<dbReference type="InterPro" id="IPR057295">
    <property type="entry name" value="UNK_Znf_4"/>
</dbReference>
<dbReference type="EMBL" id="LR900052">
    <property type="protein sequence ID" value="CAD7243971.1"/>
    <property type="molecule type" value="Genomic_DNA"/>
</dbReference>
<dbReference type="Pfam" id="PF18384">
    <property type="entry name" value="zf_CCCH_5"/>
    <property type="match status" value="1"/>
</dbReference>
<dbReference type="InterPro" id="IPR036855">
    <property type="entry name" value="Znf_CCCH_sf"/>
</dbReference>
<dbReference type="Gene3D" id="3.30.40.10">
    <property type="entry name" value="Zinc/RING finger domain, C3HC4 (zinc finger)"/>
    <property type="match status" value="1"/>
</dbReference>
<feature type="compositionally biased region" description="Basic residues" evidence="10">
    <location>
        <begin position="218"/>
        <end position="230"/>
    </location>
</feature>
<keyword evidence="6 8" id="KW-0863">Zinc-finger</keyword>
<dbReference type="PROSITE" id="PS50089">
    <property type="entry name" value="ZF_RING_2"/>
    <property type="match status" value="1"/>
</dbReference>
<proteinExistence type="inferred from homology"/>
<dbReference type="InterPro" id="IPR040594">
    <property type="entry name" value="UNK_Znf_1"/>
</dbReference>
<evidence type="ECO:0000256" key="1">
    <source>
        <dbReference type="ARBA" id="ARBA00004496"/>
    </source>
</evidence>
<evidence type="ECO:0000313" key="14">
    <source>
        <dbReference type="Proteomes" id="UP000677054"/>
    </source>
</evidence>
<gene>
    <name evidence="13" type="ORF">DSTB1V02_LOCUS3876</name>
</gene>
<organism evidence="13">
    <name type="scientific">Darwinula stevensoni</name>
    <dbReference type="NCBI Taxonomy" id="69355"/>
    <lineage>
        <taxon>Eukaryota</taxon>
        <taxon>Metazoa</taxon>
        <taxon>Ecdysozoa</taxon>
        <taxon>Arthropoda</taxon>
        <taxon>Crustacea</taxon>
        <taxon>Oligostraca</taxon>
        <taxon>Ostracoda</taxon>
        <taxon>Podocopa</taxon>
        <taxon>Podocopida</taxon>
        <taxon>Darwinulocopina</taxon>
        <taxon>Darwinuloidea</taxon>
        <taxon>Darwinulidae</taxon>
        <taxon>Darwinula</taxon>
    </lineage>
</organism>
<evidence type="ECO:0000256" key="7">
    <source>
        <dbReference type="ARBA" id="ARBA00022833"/>
    </source>
</evidence>
<feature type="coiled-coil region" evidence="9">
    <location>
        <begin position="602"/>
        <end position="664"/>
    </location>
</feature>
<dbReference type="EMBL" id="CAJPEV010000535">
    <property type="protein sequence ID" value="CAG0886231.1"/>
    <property type="molecule type" value="Genomic_DNA"/>
</dbReference>
<keyword evidence="9" id="KW-0175">Coiled coil</keyword>
<feature type="zinc finger region" description="C3H1-type" evidence="8">
    <location>
        <begin position="69"/>
        <end position="98"/>
    </location>
</feature>
<dbReference type="OrthoDB" id="20534at2759"/>
<feature type="region of interest" description="Disordered" evidence="10">
    <location>
        <begin position="216"/>
        <end position="237"/>
    </location>
</feature>